<dbReference type="PANTHER" id="PTHR45666">
    <property type="entry name" value="TYPE IV INOSITOL POLYPHOSPHATE 5-PHOSPHATASE 9"/>
    <property type="match status" value="1"/>
</dbReference>
<comment type="caution">
    <text evidence="2">The sequence shown here is derived from an EMBL/GenBank/DDBJ whole genome shotgun (WGS) entry which is preliminary data.</text>
</comment>
<evidence type="ECO:0000256" key="1">
    <source>
        <dbReference type="ARBA" id="ARBA00022801"/>
    </source>
</evidence>
<dbReference type="PANTHER" id="PTHR45666:SF15">
    <property type="entry name" value="TYPE I INOSITOL POLYPHOSPHATE 5-PHOSPHATASE 8"/>
    <property type="match status" value="1"/>
</dbReference>
<dbReference type="GO" id="GO:0034485">
    <property type="term" value="F:phosphatidylinositol-3,4,5-trisphosphate 5-phosphatase activity"/>
    <property type="evidence" value="ECO:0007669"/>
    <property type="project" value="TreeGrafter"/>
</dbReference>
<dbReference type="Gramene" id="OE9A022988T1">
    <property type="protein sequence ID" value="OE9A022988C1"/>
    <property type="gene ID" value="OE9A022988"/>
</dbReference>
<organism evidence="2 3">
    <name type="scientific">Olea europaea subsp. europaea</name>
    <dbReference type="NCBI Taxonomy" id="158383"/>
    <lineage>
        <taxon>Eukaryota</taxon>
        <taxon>Viridiplantae</taxon>
        <taxon>Streptophyta</taxon>
        <taxon>Embryophyta</taxon>
        <taxon>Tracheophyta</taxon>
        <taxon>Spermatophyta</taxon>
        <taxon>Magnoliopsida</taxon>
        <taxon>eudicotyledons</taxon>
        <taxon>Gunneridae</taxon>
        <taxon>Pentapetalae</taxon>
        <taxon>asterids</taxon>
        <taxon>lamiids</taxon>
        <taxon>Lamiales</taxon>
        <taxon>Oleaceae</taxon>
        <taxon>Oleeae</taxon>
        <taxon>Olea</taxon>
    </lineage>
</organism>
<evidence type="ECO:0000313" key="3">
    <source>
        <dbReference type="Proteomes" id="UP000594638"/>
    </source>
</evidence>
<dbReference type="InterPro" id="IPR045849">
    <property type="entry name" value="IP5P_plant"/>
</dbReference>
<keyword evidence="1" id="KW-0378">Hydrolase</keyword>
<name>A0A8S0THX9_OLEEU</name>
<dbReference type="InterPro" id="IPR036691">
    <property type="entry name" value="Endo/exonu/phosph_ase_sf"/>
</dbReference>
<proteinExistence type="predicted"/>
<accession>A0A8S0THX9</accession>
<dbReference type="EMBL" id="CACTIH010005904">
    <property type="protein sequence ID" value="CAA3002991.1"/>
    <property type="molecule type" value="Genomic_DNA"/>
</dbReference>
<protein>
    <submittedName>
        <fullName evidence="2">Uncharacterized protein</fullName>
    </submittedName>
</protein>
<dbReference type="GO" id="GO:0004439">
    <property type="term" value="F:phosphatidylinositol-4,5-bisphosphate 5-phosphatase activity"/>
    <property type="evidence" value="ECO:0007669"/>
    <property type="project" value="TreeGrafter"/>
</dbReference>
<feature type="non-terminal residue" evidence="2">
    <location>
        <position position="1"/>
    </location>
</feature>
<sequence length="139" mass="16025">MKGKRHDNSQQPANCSNTIDCDTKKSASCNDQQHPRKRHLYSIPIEDQHDQKSLDIFRSLSLDSCSREENSFVHHWFCLAASIMGYLGNKLTKKQIAGRVFKDWEEGTIDLAPTYQYLVNCDHYVVQLPISKEKQRTPA</sequence>
<evidence type="ECO:0000313" key="2">
    <source>
        <dbReference type="EMBL" id="CAA3002991.1"/>
    </source>
</evidence>
<reference evidence="2 3" key="1">
    <citation type="submission" date="2019-12" db="EMBL/GenBank/DDBJ databases">
        <authorList>
            <person name="Alioto T."/>
            <person name="Alioto T."/>
            <person name="Gomez Garrido J."/>
        </authorList>
    </citation>
    <scope>NUCLEOTIDE SEQUENCE [LARGE SCALE GENOMIC DNA]</scope>
</reference>
<dbReference type="GO" id="GO:0046856">
    <property type="term" value="P:phosphatidylinositol dephosphorylation"/>
    <property type="evidence" value="ECO:0007669"/>
    <property type="project" value="TreeGrafter"/>
</dbReference>
<dbReference type="GO" id="GO:0004445">
    <property type="term" value="F:inositol-polyphosphate 5-phosphatase activity"/>
    <property type="evidence" value="ECO:0007669"/>
    <property type="project" value="InterPro"/>
</dbReference>
<dbReference type="Proteomes" id="UP000594638">
    <property type="component" value="Unassembled WGS sequence"/>
</dbReference>
<dbReference type="Gene3D" id="3.60.10.10">
    <property type="entry name" value="Endonuclease/exonuclease/phosphatase"/>
    <property type="match status" value="1"/>
</dbReference>
<keyword evidence="3" id="KW-1185">Reference proteome</keyword>
<dbReference type="AlphaFoldDB" id="A0A8S0THX9"/>
<gene>
    <name evidence="2" type="ORF">OLEA9_A022988</name>
</gene>